<name>A0AAD7UL55_9STRA</name>
<dbReference type="Gene3D" id="2.60.40.10">
    <property type="entry name" value="Immunoglobulins"/>
    <property type="match status" value="3"/>
</dbReference>
<dbReference type="PANTHER" id="PTHR46104">
    <property type="entry name" value="GENE 9195-RELATED-RELATED"/>
    <property type="match status" value="1"/>
</dbReference>
<dbReference type="Pfam" id="PF01833">
    <property type="entry name" value="TIG"/>
    <property type="match status" value="1"/>
</dbReference>
<keyword evidence="1" id="KW-0812">Transmembrane</keyword>
<sequence length="2130" mass="237975">MQPSWRWFLRTVQCSVARKFTFLARTWSHVMVPTTPQFVASALSSLREFVNTSTVACRFGLVAAVSAKFVSDSLILCESPAHAVTNVEVDVTMNGIDFYPTNQMYEFKPPPKIEALWPVMSHGYVGTTVVSIFGSGFRETMELACIFDNTIVHAAFVMTSSLVCQAPPHHHGLVAVRVTVNGMDLATGALDFLYVPEASIVAFVAGSNFVNTTSLKSCLAAAIKATTNKFMSKGIAAFVSNNGLDFSDSSARFEYYETCDPGHFCDGFATMLCPNGTVCYVCPDHGMTKPVVCPAGFVCDKLGLRMPTTYCPSGHYCLEGTKTARVDAFVPLNETQDANWTGLYFRDYETGVVTFDPTLRSWPYRWRPSPATGASRVEHPPESEWADDAWIVRFQAVNAEQPFPCPPGHYCRAGVSTMIPIPLNFSTPQRCYDGHFCPRGSASPEGTGPCPTAGFICAALGLSIPVLTCPEGYWCAEGTLTMDPSDPIIHRPMPCPPGTFCLGGVAHNMTIAWIPSEPAGLSAPQTCIEGTFCREATPTTSGSNKCFHGHYCPPGTSSPIQVPLGSFSSDTSSVAPTMCFPGTYAPLTATFECSVCPAGYACQGYGTYEPEICPAGKYRSLADSVTCRLCPTGTYSIFNGSTDISQCLPCPEGRVCGEQGMTDLGATNVCPEGYACGVGTDRSTMFLHKCPAGHYCGWETTPAQQYNNTCTAGYYLQYFCPQGTSNDNELETRCPYFTTSASSYGQSRVTDCLVESRYICDKQNNTEHDPFAAQRYYRFLNYTVLDGSGTRQFVGGNGVGEIGAVASVNPINTSGLHENYTLPNWRNETVEIFRSCPEYVADTGGTSVTVVGRNFYESSLAMCRFTACNYSIDLWGRRDPGTCELPGTMRHVSERSVEVPARFVSETRVVCDAPAFDFDDPWYLAQTFKHSCLVDGDGDLVYLQPCAESSSQCTVHCSCDDDDDDCVAISGGCDEDVEDVTSSYGFRPVSTMVVELTEAEKAMERELVRGPDWRDTDREEMRRWNPCYSSEVAVDVTNNGKIYSSALDSKDALRVNVSEYYSSSRDDKAMYIVPGTWAVMTYLNIEVNGAHHAGNFNSDDVLAMDVGRCNHTHVHEEGEHDREQGWYLLRGLESAMLSFDLQHLPEDMVYYEHYRLAIFVQPSRCDDELCDTSRAFLGPEEYYPCKQPVLLPEWFNTTTTPKNLVFNMTLLALDDVIFKVEFHILHGLWLATAPFFENTATVQILTPLRARSLNQYTQNMLREQERLRTREKKKPDWSKGGKIYERDPVGKKLLRRQLSPYVSFEERDTEKFYVIGVVYNDNDREAARPLNLPPRYKDYERGRVLVSFNTTKESEIDVPTVLTDVNEVDATWFDAVQSPYENFTAVEIDRDVYFETFWYPETPVPSSTPGYRRMQHQIDKYMQGNVAEEKFILLPYLPFFSNCREWDSYLAFSSIVESDQCKLPPESDRASEVDGLFAPEKRYRYPPLPHLDDVTAVKAPDIFSRFDAVPIADWCEREIECAYEETDLEADENPVWFQASDGATLFYFLKEPVSYLEYLGRKAERVGNNHDGKMEDFGGSKIVYERAINTDELIPVQVSNEDQACESGSTCFPVKMVLEIGYKQRVTATWKEKQIIFANLIFTEFSANDATDTNYTLAVSYHPLDYIDLIIWFAFEQKVFLGIFIFTGCVTVVVSMILWVVVRITTTLENPPRLRLWSMLLLIAAPPLSGVVLALVPIVLALILVTILIRSVAPSQVMLAFVPGNQVTTIKSGIIVETIAGYLYYVLGLCEQDSCLDGSMPVQWSDAVSETDAVNDARSGRLGLAFLVMGFMCWYAGCRLFLPDRVSKRELEIQKRRTKEAEKEDIWKPTLWKRSNLMFSSFMVGLLCCVVCEFSYWEEFGTYIWFIIMGFRPMGQFLGAIVDNQLQDALLSAPIMTSFDVTTSIVTLSADNFVDFILSYFIELGMGLVETVYFNPGLSAFLEWLDEFTSTVKTRIIAKLPKWVTGRIHHPAFATAKTQAPDAVSDDHKAIPAVKRDVDNVVAEGGETVEPILDAFGGYSAGAMTYVYNIFVLELLIAYREEVQMPILYDIKNQDMLYYLLFAVVMIPFQFLADVFTLSVLELYHGEFSE</sequence>
<feature type="domain" description="IPT/TIG" evidence="2">
    <location>
        <begin position="111"/>
        <end position="194"/>
    </location>
</feature>
<dbReference type="CDD" id="cd00102">
    <property type="entry name" value="IPT"/>
    <property type="match status" value="1"/>
</dbReference>
<keyword evidence="1" id="KW-1133">Transmembrane helix</keyword>
<feature type="transmembrane region" description="Helical" evidence="1">
    <location>
        <begin position="2097"/>
        <end position="2121"/>
    </location>
</feature>
<organism evidence="4 5">
    <name type="scientific">Chrysophaeum taylorii</name>
    <dbReference type="NCBI Taxonomy" id="2483200"/>
    <lineage>
        <taxon>Eukaryota</taxon>
        <taxon>Sar</taxon>
        <taxon>Stramenopiles</taxon>
        <taxon>Ochrophyta</taxon>
        <taxon>Pelagophyceae</taxon>
        <taxon>Pelagomonadales</taxon>
        <taxon>Pelagomonadaceae</taxon>
        <taxon>Chrysophaeum</taxon>
    </lineage>
</organism>
<dbReference type="InterPro" id="IPR013783">
    <property type="entry name" value="Ig-like_fold"/>
</dbReference>
<feature type="transmembrane region" description="Helical" evidence="1">
    <location>
        <begin position="1679"/>
        <end position="1704"/>
    </location>
</feature>
<evidence type="ECO:0000313" key="4">
    <source>
        <dbReference type="EMBL" id="KAJ8611307.1"/>
    </source>
</evidence>
<proteinExistence type="predicted"/>
<dbReference type="InterPro" id="IPR002909">
    <property type="entry name" value="IPT_dom"/>
</dbReference>
<feature type="transmembrane region" description="Helical" evidence="1">
    <location>
        <begin position="2056"/>
        <end position="2077"/>
    </location>
</feature>
<keyword evidence="1" id="KW-0472">Membrane</keyword>
<gene>
    <name evidence="4" type="ORF">CTAYLR_006612</name>
</gene>
<dbReference type="SUPFAM" id="SSF57184">
    <property type="entry name" value="Growth factor receptor domain"/>
    <property type="match status" value="1"/>
</dbReference>
<keyword evidence="5" id="KW-1185">Reference proteome</keyword>
<protein>
    <recommendedName>
        <fullName evidence="6">IPT/TIG domain-containing protein</fullName>
    </recommendedName>
</protein>
<dbReference type="Proteomes" id="UP001230188">
    <property type="component" value="Unassembled WGS sequence"/>
</dbReference>
<evidence type="ECO:0000259" key="3">
    <source>
        <dbReference type="Pfam" id="PF07699"/>
    </source>
</evidence>
<dbReference type="InterPro" id="IPR011641">
    <property type="entry name" value="Tyr-kin_ephrin_A/B_rcpt-like"/>
</dbReference>
<accession>A0AAD7UL55</accession>
<evidence type="ECO:0000259" key="2">
    <source>
        <dbReference type="Pfam" id="PF01833"/>
    </source>
</evidence>
<evidence type="ECO:0008006" key="6">
    <source>
        <dbReference type="Google" id="ProtNLM"/>
    </source>
</evidence>
<dbReference type="Gene3D" id="2.10.50.10">
    <property type="entry name" value="Tumor Necrosis Factor Receptor, subunit A, domain 2"/>
    <property type="match status" value="1"/>
</dbReference>
<dbReference type="EMBL" id="JAQMWT010000077">
    <property type="protein sequence ID" value="KAJ8611307.1"/>
    <property type="molecule type" value="Genomic_DNA"/>
</dbReference>
<feature type="transmembrane region" description="Helical" evidence="1">
    <location>
        <begin position="1877"/>
        <end position="1897"/>
    </location>
</feature>
<feature type="transmembrane region" description="Helical" evidence="1">
    <location>
        <begin position="1716"/>
        <end position="1749"/>
    </location>
</feature>
<dbReference type="SMART" id="SM01411">
    <property type="entry name" value="Ephrin_rec_like"/>
    <property type="match status" value="3"/>
</dbReference>
<comment type="caution">
    <text evidence="4">The sequence shown here is derived from an EMBL/GenBank/DDBJ whole genome shotgun (WGS) entry which is preliminary data.</text>
</comment>
<reference evidence="4" key="1">
    <citation type="submission" date="2023-01" db="EMBL/GenBank/DDBJ databases">
        <title>Metagenome sequencing of chrysophaentin producing Chrysophaeum taylorii.</title>
        <authorList>
            <person name="Davison J."/>
            <person name="Bewley C."/>
        </authorList>
    </citation>
    <scope>NUCLEOTIDE SEQUENCE</scope>
    <source>
        <strain evidence="4">NIES-1699</strain>
    </source>
</reference>
<feature type="domain" description="Tyrosine-protein kinase ephrin type A/B receptor-like" evidence="3">
    <location>
        <begin position="608"/>
        <end position="647"/>
    </location>
</feature>
<feature type="transmembrane region" description="Helical" evidence="1">
    <location>
        <begin position="1822"/>
        <end position="1842"/>
    </location>
</feature>
<evidence type="ECO:0000256" key="1">
    <source>
        <dbReference type="SAM" id="Phobius"/>
    </source>
</evidence>
<dbReference type="InterPro" id="IPR009030">
    <property type="entry name" value="Growth_fac_rcpt_cys_sf"/>
</dbReference>
<dbReference type="PANTHER" id="PTHR46104:SF1">
    <property type="entry name" value="GENE 9195-RELATED"/>
    <property type="match status" value="1"/>
</dbReference>
<dbReference type="Pfam" id="PF07699">
    <property type="entry name" value="Ephrin_rec_like"/>
    <property type="match status" value="1"/>
</dbReference>
<dbReference type="InterPro" id="IPR014756">
    <property type="entry name" value="Ig_E-set"/>
</dbReference>
<evidence type="ECO:0000313" key="5">
    <source>
        <dbReference type="Proteomes" id="UP001230188"/>
    </source>
</evidence>
<dbReference type="SUPFAM" id="SSF81296">
    <property type="entry name" value="E set domains"/>
    <property type="match status" value="2"/>
</dbReference>